<protein>
    <submittedName>
        <fullName evidence="1">Uncharacterized protein</fullName>
    </submittedName>
</protein>
<dbReference type="Proteomes" id="UP000730618">
    <property type="component" value="Unassembled WGS sequence"/>
</dbReference>
<evidence type="ECO:0000313" key="1">
    <source>
        <dbReference type="EMBL" id="CAG7644767.1"/>
    </source>
</evidence>
<proteinExistence type="predicted"/>
<name>A0ABM8VIX7_9BACL</name>
<comment type="caution">
    <text evidence="1">The sequence shown here is derived from an EMBL/GenBank/DDBJ whole genome shotgun (WGS) entry which is preliminary data.</text>
</comment>
<evidence type="ECO:0000313" key="2">
    <source>
        <dbReference type="Proteomes" id="UP000730618"/>
    </source>
</evidence>
<reference evidence="1 2" key="1">
    <citation type="submission" date="2021-06" db="EMBL/GenBank/DDBJ databases">
        <authorList>
            <person name="Criscuolo A."/>
        </authorList>
    </citation>
    <scope>NUCLEOTIDE SEQUENCE [LARGE SCALE GENOMIC DNA]</scope>
    <source>
        <strain evidence="2">CIP 111802</strain>
    </source>
</reference>
<keyword evidence="2" id="KW-1185">Reference proteome</keyword>
<sequence>MTTIAYQGNASSTDNDLEAVSMRLSETNINRLQTACSRFMFSSIKQEVIQPIPFQANRTLQPSHA</sequence>
<gene>
    <name evidence="1" type="ORF">PAECIP111802_03339</name>
</gene>
<accession>A0ABM8VIX7</accession>
<organism evidence="1 2">
    <name type="scientific">Paenibacillus allorhizosphaerae</name>
    <dbReference type="NCBI Taxonomy" id="2849866"/>
    <lineage>
        <taxon>Bacteria</taxon>
        <taxon>Bacillati</taxon>
        <taxon>Bacillota</taxon>
        <taxon>Bacilli</taxon>
        <taxon>Bacillales</taxon>
        <taxon>Paenibacillaceae</taxon>
        <taxon>Paenibacillus</taxon>
    </lineage>
</organism>
<dbReference type="EMBL" id="CAJVCE010000009">
    <property type="protein sequence ID" value="CAG7644767.1"/>
    <property type="molecule type" value="Genomic_DNA"/>
</dbReference>